<comment type="catalytic activity">
    <reaction evidence="4">
        <text>RX + glutathione = an S-substituted glutathione + a halide anion + H(+)</text>
        <dbReference type="Rhea" id="RHEA:16437"/>
        <dbReference type="ChEBI" id="CHEBI:15378"/>
        <dbReference type="ChEBI" id="CHEBI:16042"/>
        <dbReference type="ChEBI" id="CHEBI:17792"/>
        <dbReference type="ChEBI" id="CHEBI:57925"/>
        <dbReference type="ChEBI" id="CHEBI:90779"/>
        <dbReference type="EC" id="2.5.1.18"/>
    </reaction>
</comment>
<dbReference type="Pfam" id="PF02798">
    <property type="entry name" value="GST_N"/>
    <property type="match status" value="1"/>
</dbReference>
<dbReference type="InterPro" id="IPR004045">
    <property type="entry name" value="Glutathione_S-Trfase_N"/>
</dbReference>
<keyword evidence="3" id="KW-0808">Transferase</keyword>
<dbReference type="EMBL" id="JAMFTS010000002">
    <property type="protein sequence ID" value="KAJ4783339.1"/>
    <property type="molecule type" value="Genomic_DNA"/>
</dbReference>
<dbReference type="GO" id="GO:0006749">
    <property type="term" value="P:glutathione metabolic process"/>
    <property type="evidence" value="ECO:0007669"/>
    <property type="project" value="TreeGrafter"/>
</dbReference>
<dbReference type="CDD" id="cd03187">
    <property type="entry name" value="GST_C_Phi"/>
    <property type="match status" value="1"/>
</dbReference>
<reference evidence="7" key="1">
    <citation type="submission" date="2022-08" db="EMBL/GenBank/DDBJ databases">
        <authorList>
            <person name="Marques A."/>
        </authorList>
    </citation>
    <scope>NUCLEOTIDE SEQUENCE</scope>
    <source>
        <strain evidence="7">RhyPub2mFocal</strain>
        <tissue evidence="7">Leaves</tissue>
    </source>
</reference>
<evidence type="ECO:0000313" key="8">
    <source>
        <dbReference type="Proteomes" id="UP001140206"/>
    </source>
</evidence>
<evidence type="ECO:0000313" key="7">
    <source>
        <dbReference type="EMBL" id="KAJ4783339.1"/>
    </source>
</evidence>
<dbReference type="PROSITE" id="PS50405">
    <property type="entry name" value="GST_CTER"/>
    <property type="match status" value="1"/>
</dbReference>
<dbReference type="FunFam" id="3.40.30.10:FF:000016">
    <property type="entry name" value="Glutathione S-transferase F2"/>
    <property type="match status" value="1"/>
</dbReference>
<comment type="caution">
    <text evidence="7">The sequence shown here is derived from an EMBL/GenBank/DDBJ whole genome shotgun (WGS) entry which is preliminary data.</text>
</comment>
<evidence type="ECO:0000259" key="6">
    <source>
        <dbReference type="PROSITE" id="PS50405"/>
    </source>
</evidence>
<dbReference type="GO" id="GO:0043295">
    <property type="term" value="F:glutathione binding"/>
    <property type="evidence" value="ECO:0007669"/>
    <property type="project" value="TreeGrafter"/>
</dbReference>
<dbReference type="AlphaFoldDB" id="A0AAV8EVH1"/>
<organism evidence="7 8">
    <name type="scientific">Rhynchospora pubera</name>
    <dbReference type="NCBI Taxonomy" id="906938"/>
    <lineage>
        <taxon>Eukaryota</taxon>
        <taxon>Viridiplantae</taxon>
        <taxon>Streptophyta</taxon>
        <taxon>Embryophyta</taxon>
        <taxon>Tracheophyta</taxon>
        <taxon>Spermatophyta</taxon>
        <taxon>Magnoliopsida</taxon>
        <taxon>Liliopsida</taxon>
        <taxon>Poales</taxon>
        <taxon>Cyperaceae</taxon>
        <taxon>Cyperoideae</taxon>
        <taxon>Rhynchosporeae</taxon>
        <taxon>Rhynchospora</taxon>
    </lineage>
</organism>
<dbReference type="InterPro" id="IPR036282">
    <property type="entry name" value="Glutathione-S-Trfase_C_sf"/>
</dbReference>
<dbReference type="InterPro" id="IPR034347">
    <property type="entry name" value="GST_Phi_C"/>
</dbReference>
<dbReference type="PROSITE" id="PS50404">
    <property type="entry name" value="GST_NTER"/>
    <property type="match status" value="1"/>
</dbReference>
<dbReference type="Proteomes" id="UP001140206">
    <property type="component" value="Chromosome 2"/>
</dbReference>
<dbReference type="InterPro" id="IPR036249">
    <property type="entry name" value="Thioredoxin-like_sf"/>
</dbReference>
<accession>A0AAV8EVH1</accession>
<comment type="similarity">
    <text evidence="1">Belongs to the GST superfamily. Phi family.</text>
</comment>
<dbReference type="PANTHER" id="PTHR43900:SF3">
    <property type="entry name" value="GLUTATHIONE S-TRANSFERASE RHO"/>
    <property type="match status" value="1"/>
</dbReference>
<sequence>MAIKLHGQPWSNNTVRAMAVLNEKGLDHFAPGLDYELCPVDLRSGGHKRPEFLDLNPFGQIPVFQDGDGSVFESRAITRYVATRYKETGTDLLSASSAALETWLQVEGSQFNPPMFRIIFELGIKPLIGMSTNMSVVENESDKIGTVLDVYEAHLAKNKYLAGDEFTLADLNHMPEIYILSKSAKFDLIDSRPHLKAWWEDISARPAWEKTAVSLPF</sequence>
<dbReference type="GO" id="GO:0004364">
    <property type="term" value="F:glutathione transferase activity"/>
    <property type="evidence" value="ECO:0007669"/>
    <property type="project" value="UniProtKB-EC"/>
</dbReference>
<evidence type="ECO:0000256" key="3">
    <source>
        <dbReference type="ARBA" id="ARBA00022679"/>
    </source>
</evidence>
<dbReference type="SUPFAM" id="SSF52833">
    <property type="entry name" value="Thioredoxin-like"/>
    <property type="match status" value="1"/>
</dbReference>
<dbReference type="GO" id="GO:0005737">
    <property type="term" value="C:cytoplasm"/>
    <property type="evidence" value="ECO:0007669"/>
    <property type="project" value="TreeGrafter"/>
</dbReference>
<dbReference type="GO" id="GO:0009635">
    <property type="term" value="P:response to herbicide"/>
    <property type="evidence" value="ECO:0007669"/>
    <property type="project" value="UniProtKB-ARBA"/>
</dbReference>
<gene>
    <name evidence="7" type="ORF">LUZ62_034585</name>
</gene>
<dbReference type="InterPro" id="IPR010987">
    <property type="entry name" value="Glutathione-S-Trfase_C-like"/>
</dbReference>
<dbReference type="Gene3D" id="1.20.1050.10">
    <property type="match status" value="1"/>
</dbReference>
<dbReference type="InterPro" id="IPR040079">
    <property type="entry name" value="Glutathione_S-Trfase"/>
</dbReference>
<dbReference type="SUPFAM" id="SSF47616">
    <property type="entry name" value="GST C-terminal domain-like"/>
    <property type="match status" value="1"/>
</dbReference>
<dbReference type="SFLD" id="SFLDG01154">
    <property type="entry name" value="Main.5:_Phi-like"/>
    <property type="match status" value="1"/>
</dbReference>
<dbReference type="PANTHER" id="PTHR43900">
    <property type="entry name" value="GLUTATHIONE S-TRANSFERASE RHO"/>
    <property type="match status" value="1"/>
</dbReference>
<proteinExistence type="inferred from homology"/>
<dbReference type="SFLD" id="SFLDG00358">
    <property type="entry name" value="Main_(cytGST)"/>
    <property type="match status" value="1"/>
</dbReference>
<dbReference type="Pfam" id="PF00043">
    <property type="entry name" value="GST_C"/>
    <property type="match status" value="1"/>
</dbReference>
<protein>
    <recommendedName>
        <fullName evidence="2">glutathione transferase</fullName>
        <ecNumber evidence="2">2.5.1.18</ecNumber>
    </recommendedName>
</protein>
<dbReference type="InterPro" id="IPR004046">
    <property type="entry name" value="GST_C"/>
</dbReference>
<dbReference type="CDD" id="cd03053">
    <property type="entry name" value="GST_N_Phi"/>
    <property type="match status" value="1"/>
</dbReference>
<evidence type="ECO:0000256" key="1">
    <source>
        <dbReference type="ARBA" id="ARBA00010128"/>
    </source>
</evidence>
<dbReference type="FunFam" id="1.20.1050.10:FF:000004">
    <property type="entry name" value="Glutathione S-transferase F2"/>
    <property type="match status" value="1"/>
</dbReference>
<feature type="domain" description="GST N-terminal" evidence="5">
    <location>
        <begin position="1"/>
        <end position="89"/>
    </location>
</feature>
<evidence type="ECO:0000256" key="4">
    <source>
        <dbReference type="ARBA" id="ARBA00047960"/>
    </source>
</evidence>
<name>A0AAV8EVH1_9POAL</name>
<dbReference type="Gene3D" id="3.40.30.10">
    <property type="entry name" value="Glutaredoxin"/>
    <property type="match status" value="1"/>
</dbReference>
<evidence type="ECO:0000259" key="5">
    <source>
        <dbReference type="PROSITE" id="PS50404"/>
    </source>
</evidence>
<feature type="domain" description="GST C-terminal" evidence="6">
    <location>
        <begin position="93"/>
        <end position="217"/>
    </location>
</feature>
<evidence type="ECO:0000256" key="2">
    <source>
        <dbReference type="ARBA" id="ARBA00012452"/>
    </source>
</evidence>
<dbReference type="EC" id="2.5.1.18" evidence="2"/>
<keyword evidence="8" id="KW-1185">Reference proteome</keyword>
<dbReference type="SFLD" id="SFLDS00019">
    <property type="entry name" value="Glutathione_Transferase_(cytos"/>
    <property type="match status" value="1"/>
</dbReference>